<gene>
    <name evidence="2" type="ORF">SAMN05444368_1628</name>
</gene>
<evidence type="ECO:0000313" key="2">
    <source>
        <dbReference type="EMBL" id="SIN73967.1"/>
    </source>
</evidence>
<dbReference type="InterPro" id="IPR035959">
    <property type="entry name" value="RutC-like_sf"/>
</dbReference>
<dbReference type="PANTHER" id="PTHR11803:SF58">
    <property type="entry name" value="PROTEIN HMF1-RELATED"/>
    <property type="match status" value="1"/>
</dbReference>
<accession>A0ABY1JEN2</accession>
<protein>
    <submittedName>
        <fullName evidence="2">Endoribonuclease L-PSP</fullName>
    </submittedName>
</protein>
<dbReference type="NCBIfam" id="TIGR00004">
    <property type="entry name" value="Rid family detoxifying hydrolase"/>
    <property type="match status" value="1"/>
</dbReference>
<dbReference type="InterPro" id="IPR006056">
    <property type="entry name" value="RidA"/>
</dbReference>
<name>A0ABY1JEN2_9BACT</name>
<proteinExistence type="inferred from homology"/>
<dbReference type="PROSITE" id="PS01094">
    <property type="entry name" value="UPF0076"/>
    <property type="match status" value="1"/>
</dbReference>
<comment type="similarity">
    <text evidence="1">Belongs to the RutC family.</text>
</comment>
<keyword evidence="3" id="KW-1185">Reference proteome</keyword>
<sequence length="125" mass="13541">MQYVTSERAPKAIGPYSQAVKANGFVFVSGQLPFDPATGQIVDGSVEDQTLAVLRNIAAILEAADSSVSKVVKTTVFVTDMANFQAINKVYSEFFGDHKPARSLVEVSCLPRKEAMLEMEVIAIQ</sequence>
<dbReference type="CDD" id="cd00448">
    <property type="entry name" value="YjgF_YER057c_UK114_family"/>
    <property type="match status" value="1"/>
</dbReference>
<evidence type="ECO:0000313" key="3">
    <source>
        <dbReference type="Proteomes" id="UP000185093"/>
    </source>
</evidence>
<dbReference type="Proteomes" id="UP000185093">
    <property type="component" value="Unassembled WGS sequence"/>
</dbReference>
<dbReference type="RefSeq" id="WP_074199857.1">
    <property type="nucleotide sequence ID" value="NZ_DAOSUK010000043.1"/>
</dbReference>
<dbReference type="Gene3D" id="3.30.1330.40">
    <property type="entry name" value="RutC-like"/>
    <property type="match status" value="1"/>
</dbReference>
<comment type="caution">
    <text evidence="2">The sequence shown here is derived from an EMBL/GenBank/DDBJ whole genome shotgun (WGS) entry which is preliminary data.</text>
</comment>
<organism evidence="2 3">
    <name type="scientific">Acetomicrobium flavidum</name>
    <dbReference type="NCBI Taxonomy" id="49896"/>
    <lineage>
        <taxon>Bacteria</taxon>
        <taxon>Thermotogati</taxon>
        <taxon>Synergistota</taxon>
        <taxon>Synergistia</taxon>
        <taxon>Synergistales</taxon>
        <taxon>Acetomicrobiaceae</taxon>
        <taxon>Acetomicrobium</taxon>
    </lineage>
</organism>
<dbReference type="Pfam" id="PF01042">
    <property type="entry name" value="Ribonuc_L-PSP"/>
    <property type="match status" value="1"/>
</dbReference>
<dbReference type="InterPro" id="IPR006175">
    <property type="entry name" value="YjgF/YER057c/UK114"/>
</dbReference>
<dbReference type="InterPro" id="IPR019897">
    <property type="entry name" value="RidA_CS"/>
</dbReference>
<dbReference type="EMBL" id="FSQZ01000001">
    <property type="protein sequence ID" value="SIN73967.1"/>
    <property type="molecule type" value="Genomic_DNA"/>
</dbReference>
<evidence type="ECO:0000256" key="1">
    <source>
        <dbReference type="ARBA" id="ARBA00010552"/>
    </source>
</evidence>
<reference evidence="2 3" key="1">
    <citation type="submission" date="2016-11" db="EMBL/GenBank/DDBJ databases">
        <authorList>
            <person name="Varghese N."/>
            <person name="Submissions S."/>
        </authorList>
    </citation>
    <scope>NUCLEOTIDE SEQUENCE [LARGE SCALE GENOMIC DNA]</scope>
    <source>
        <strain evidence="2 3">DSM 20664</strain>
    </source>
</reference>
<dbReference type="SUPFAM" id="SSF55298">
    <property type="entry name" value="YjgF-like"/>
    <property type="match status" value="1"/>
</dbReference>
<dbReference type="PANTHER" id="PTHR11803">
    <property type="entry name" value="2-IMINOBUTANOATE/2-IMINOPROPANOATE DEAMINASE RIDA"/>
    <property type="match status" value="1"/>
</dbReference>